<feature type="domain" description="DUF2510" evidence="3">
    <location>
        <begin position="6"/>
        <end position="37"/>
    </location>
</feature>
<dbReference type="RefSeq" id="WP_166194176.1">
    <property type="nucleotide sequence ID" value="NZ_JAAOIV010000003.1"/>
</dbReference>
<evidence type="ECO:0000259" key="3">
    <source>
        <dbReference type="Pfam" id="PF10708"/>
    </source>
</evidence>
<name>A0A967AY48_9MICO</name>
<dbReference type="InterPro" id="IPR052710">
    <property type="entry name" value="CAAX_protease"/>
</dbReference>
<feature type="transmembrane region" description="Helical" evidence="1">
    <location>
        <begin position="241"/>
        <end position="260"/>
    </location>
</feature>
<dbReference type="Proteomes" id="UP000744769">
    <property type="component" value="Unassembled WGS sequence"/>
</dbReference>
<keyword evidence="1" id="KW-0812">Transmembrane</keyword>
<dbReference type="InterPro" id="IPR018929">
    <property type="entry name" value="DUF2510"/>
</dbReference>
<feature type="transmembrane region" description="Helical" evidence="1">
    <location>
        <begin position="59"/>
        <end position="78"/>
    </location>
</feature>
<evidence type="ECO:0000313" key="4">
    <source>
        <dbReference type="EMBL" id="NHN55139.1"/>
    </source>
</evidence>
<keyword evidence="1" id="KW-0472">Membrane</keyword>
<dbReference type="InterPro" id="IPR003675">
    <property type="entry name" value="Rce1/LyrA-like_dom"/>
</dbReference>
<reference evidence="4" key="1">
    <citation type="submission" date="2020-03" db="EMBL/GenBank/DDBJ databases">
        <title>Draft sequencing of Calidifontibacter sp. DB0510.</title>
        <authorList>
            <person name="Kim D.-U."/>
        </authorList>
    </citation>
    <scope>NUCLEOTIDE SEQUENCE</scope>
    <source>
        <strain evidence="4">DB0510</strain>
    </source>
</reference>
<dbReference type="AlphaFoldDB" id="A0A967AY48"/>
<feature type="transmembrane region" description="Helical" evidence="1">
    <location>
        <begin position="136"/>
        <end position="162"/>
    </location>
</feature>
<feature type="transmembrane region" description="Helical" evidence="1">
    <location>
        <begin position="90"/>
        <end position="115"/>
    </location>
</feature>
<accession>A0A967AY48</accession>
<feature type="transmembrane region" description="Helical" evidence="1">
    <location>
        <begin position="216"/>
        <end position="235"/>
    </location>
</feature>
<dbReference type="GO" id="GO:0004175">
    <property type="term" value="F:endopeptidase activity"/>
    <property type="evidence" value="ECO:0007669"/>
    <property type="project" value="UniProtKB-ARBA"/>
</dbReference>
<gene>
    <name evidence="4" type="ORF">G9U51_04965</name>
</gene>
<dbReference type="GO" id="GO:0008237">
    <property type="term" value="F:metallopeptidase activity"/>
    <property type="evidence" value="ECO:0007669"/>
    <property type="project" value="UniProtKB-KW"/>
</dbReference>
<keyword evidence="4" id="KW-0378">Hydrolase</keyword>
<feature type="domain" description="CAAX prenyl protease 2/Lysostaphin resistance protein A-like" evidence="2">
    <location>
        <begin position="185"/>
        <end position="280"/>
    </location>
</feature>
<sequence>MTDPQPGWYSDPADPDRLRWWDGMRWTPAVQQRVTTPGERLATMDRTMGRLRARDPRPFGWLVVVVPVLAIVGGQLVLSGVSASLLPTGYAARISLVLALMAGAELFAGALGLLAARPVAARFGWGDAWGVRRPRLSDLAAAAAGVALVFATRMVIGVAAQVLTNGRAVQESSNLHLPRMPVLAALGFLVVAAVIAPVVEEFLFRGLLLRALARRWSFWPAAVASSAAFGLLHTYQVTTLLGAATLGLVVFLLGLVNCLLVRATDSIVPGIVVHAVFNALAVVVSILSAGG</sequence>
<keyword evidence="4" id="KW-0645">Protease</keyword>
<keyword evidence="1" id="KW-1133">Transmembrane helix</keyword>
<dbReference type="PANTHER" id="PTHR36435:SF1">
    <property type="entry name" value="CAAX AMINO TERMINAL PROTEASE FAMILY PROTEIN"/>
    <property type="match status" value="1"/>
</dbReference>
<feature type="transmembrane region" description="Helical" evidence="1">
    <location>
        <begin position="267"/>
        <end position="289"/>
    </location>
</feature>
<dbReference type="PANTHER" id="PTHR36435">
    <property type="entry name" value="SLR1288 PROTEIN"/>
    <property type="match status" value="1"/>
</dbReference>
<keyword evidence="5" id="KW-1185">Reference proteome</keyword>
<dbReference type="EMBL" id="JAAOIV010000003">
    <property type="protein sequence ID" value="NHN55139.1"/>
    <property type="molecule type" value="Genomic_DNA"/>
</dbReference>
<keyword evidence="4" id="KW-0482">Metalloprotease</keyword>
<evidence type="ECO:0000313" key="5">
    <source>
        <dbReference type="Proteomes" id="UP000744769"/>
    </source>
</evidence>
<evidence type="ECO:0000259" key="2">
    <source>
        <dbReference type="Pfam" id="PF02517"/>
    </source>
</evidence>
<comment type="caution">
    <text evidence="4">The sequence shown here is derived from an EMBL/GenBank/DDBJ whole genome shotgun (WGS) entry which is preliminary data.</text>
</comment>
<organism evidence="4 5">
    <name type="scientific">Metallococcus carri</name>
    <dbReference type="NCBI Taxonomy" id="1656884"/>
    <lineage>
        <taxon>Bacteria</taxon>
        <taxon>Bacillati</taxon>
        <taxon>Actinomycetota</taxon>
        <taxon>Actinomycetes</taxon>
        <taxon>Micrococcales</taxon>
        <taxon>Dermacoccaceae</taxon>
        <taxon>Metallococcus</taxon>
    </lineage>
</organism>
<feature type="transmembrane region" description="Helical" evidence="1">
    <location>
        <begin position="182"/>
        <end position="204"/>
    </location>
</feature>
<dbReference type="GO" id="GO:0080120">
    <property type="term" value="P:CAAX-box protein maturation"/>
    <property type="evidence" value="ECO:0007669"/>
    <property type="project" value="UniProtKB-ARBA"/>
</dbReference>
<evidence type="ECO:0000256" key="1">
    <source>
        <dbReference type="SAM" id="Phobius"/>
    </source>
</evidence>
<protein>
    <submittedName>
        <fullName evidence="4">CPBP family intramembrane metalloprotease</fullName>
    </submittedName>
</protein>
<dbReference type="Pfam" id="PF10708">
    <property type="entry name" value="DUF2510"/>
    <property type="match status" value="1"/>
</dbReference>
<dbReference type="Pfam" id="PF02517">
    <property type="entry name" value="Rce1-like"/>
    <property type="match status" value="1"/>
</dbReference>
<proteinExistence type="predicted"/>